<dbReference type="InterPro" id="IPR036388">
    <property type="entry name" value="WH-like_DNA-bd_sf"/>
</dbReference>
<dbReference type="FunFam" id="1.10.10.10:FF:000001">
    <property type="entry name" value="LysR family transcriptional regulator"/>
    <property type="match status" value="1"/>
</dbReference>
<dbReference type="InterPro" id="IPR000847">
    <property type="entry name" value="LysR_HTH_N"/>
</dbReference>
<dbReference type="Pfam" id="PF03466">
    <property type="entry name" value="LysR_substrate"/>
    <property type="match status" value="1"/>
</dbReference>
<dbReference type="Gene3D" id="1.10.10.10">
    <property type="entry name" value="Winged helix-like DNA-binding domain superfamily/Winged helix DNA-binding domain"/>
    <property type="match status" value="1"/>
</dbReference>
<proteinExistence type="inferred from homology"/>
<accession>A0A8J3M8E5</accession>
<dbReference type="GO" id="GO:0003677">
    <property type="term" value="F:DNA binding"/>
    <property type="evidence" value="ECO:0007669"/>
    <property type="project" value="UniProtKB-KW"/>
</dbReference>
<dbReference type="GO" id="GO:0003700">
    <property type="term" value="F:DNA-binding transcription factor activity"/>
    <property type="evidence" value="ECO:0007669"/>
    <property type="project" value="InterPro"/>
</dbReference>
<dbReference type="PRINTS" id="PR00039">
    <property type="entry name" value="HTHLYSR"/>
</dbReference>
<evidence type="ECO:0000313" key="6">
    <source>
        <dbReference type="EMBL" id="GHF59176.1"/>
    </source>
</evidence>
<keyword evidence="4" id="KW-0804">Transcription</keyword>
<evidence type="ECO:0000256" key="4">
    <source>
        <dbReference type="ARBA" id="ARBA00023163"/>
    </source>
</evidence>
<keyword evidence="7" id="KW-1185">Reference proteome</keyword>
<evidence type="ECO:0000256" key="2">
    <source>
        <dbReference type="ARBA" id="ARBA00023015"/>
    </source>
</evidence>
<reference evidence="6" key="2">
    <citation type="submission" date="2020-09" db="EMBL/GenBank/DDBJ databases">
        <authorList>
            <person name="Sun Q."/>
            <person name="Kim S."/>
        </authorList>
    </citation>
    <scope>NUCLEOTIDE SEQUENCE</scope>
    <source>
        <strain evidence="6">KCTC 42650</strain>
    </source>
</reference>
<reference evidence="6" key="1">
    <citation type="journal article" date="2014" name="Int. J. Syst. Evol. Microbiol.">
        <title>Complete genome sequence of Corynebacterium casei LMG S-19264T (=DSM 44701T), isolated from a smear-ripened cheese.</title>
        <authorList>
            <consortium name="US DOE Joint Genome Institute (JGI-PGF)"/>
            <person name="Walter F."/>
            <person name="Albersmeier A."/>
            <person name="Kalinowski J."/>
            <person name="Ruckert C."/>
        </authorList>
    </citation>
    <scope>NUCLEOTIDE SEQUENCE</scope>
    <source>
        <strain evidence="6">KCTC 42650</strain>
    </source>
</reference>
<dbReference type="PANTHER" id="PTHR30419">
    <property type="entry name" value="HTH-TYPE TRANSCRIPTIONAL REGULATOR YBHD"/>
    <property type="match status" value="1"/>
</dbReference>
<dbReference type="InterPro" id="IPR005119">
    <property type="entry name" value="LysR_subst-bd"/>
</dbReference>
<dbReference type="SUPFAM" id="SSF46785">
    <property type="entry name" value="Winged helix' DNA-binding domain"/>
    <property type="match status" value="1"/>
</dbReference>
<dbReference type="GO" id="GO:0019619">
    <property type="term" value="P:3,4-dihydroxybenzoate catabolic process"/>
    <property type="evidence" value="ECO:0007669"/>
    <property type="project" value="InterPro"/>
</dbReference>
<feature type="domain" description="HTH lysR-type" evidence="5">
    <location>
        <begin position="7"/>
        <end position="64"/>
    </location>
</feature>
<dbReference type="AlphaFoldDB" id="A0A8J3M8E5"/>
<dbReference type="Proteomes" id="UP000626220">
    <property type="component" value="Unassembled WGS sequence"/>
</dbReference>
<dbReference type="PROSITE" id="PS50931">
    <property type="entry name" value="HTH_LYSR"/>
    <property type="match status" value="1"/>
</dbReference>
<dbReference type="InterPro" id="IPR012787">
    <property type="entry name" value="TF_PcaQ"/>
</dbReference>
<dbReference type="InterPro" id="IPR050950">
    <property type="entry name" value="HTH-type_LysR_regulators"/>
</dbReference>
<evidence type="ECO:0000256" key="1">
    <source>
        <dbReference type="ARBA" id="ARBA00009437"/>
    </source>
</evidence>
<dbReference type="GO" id="GO:0005829">
    <property type="term" value="C:cytosol"/>
    <property type="evidence" value="ECO:0007669"/>
    <property type="project" value="TreeGrafter"/>
</dbReference>
<evidence type="ECO:0000256" key="3">
    <source>
        <dbReference type="ARBA" id="ARBA00023125"/>
    </source>
</evidence>
<keyword evidence="3" id="KW-0238">DNA-binding</keyword>
<organism evidence="6 7">
    <name type="scientific">Seohaeicola zhoushanensis</name>
    <dbReference type="NCBI Taxonomy" id="1569283"/>
    <lineage>
        <taxon>Bacteria</taxon>
        <taxon>Pseudomonadati</taxon>
        <taxon>Pseudomonadota</taxon>
        <taxon>Alphaproteobacteria</taxon>
        <taxon>Rhodobacterales</taxon>
        <taxon>Roseobacteraceae</taxon>
        <taxon>Seohaeicola</taxon>
    </lineage>
</organism>
<evidence type="ECO:0000313" key="7">
    <source>
        <dbReference type="Proteomes" id="UP000626220"/>
    </source>
</evidence>
<dbReference type="InterPro" id="IPR036390">
    <property type="entry name" value="WH_DNA-bd_sf"/>
</dbReference>
<protein>
    <submittedName>
        <fullName evidence="6">Pca operon transcription factor PcaQ</fullName>
    </submittedName>
</protein>
<evidence type="ECO:0000259" key="5">
    <source>
        <dbReference type="PROSITE" id="PS50931"/>
    </source>
</evidence>
<name>A0A8J3M8E5_9RHOB</name>
<dbReference type="PANTHER" id="PTHR30419:SF8">
    <property type="entry name" value="NITROGEN ASSIMILATION TRANSCRIPTIONAL ACTIVATOR-RELATED"/>
    <property type="match status" value="1"/>
</dbReference>
<keyword evidence="2" id="KW-0805">Transcription regulation</keyword>
<dbReference type="EMBL" id="BNCJ01000010">
    <property type="protein sequence ID" value="GHF59176.1"/>
    <property type="molecule type" value="Genomic_DNA"/>
</dbReference>
<dbReference type="Pfam" id="PF00126">
    <property type="entry name" value="HTH_1"/>
    <property type="match status" value="1"/>
</dbReference>
<dbReference type="SUPFAM" id="SSF53850">
    <property type="entry name" value="Periplasmic binding protein-like II"/>
    <property type="match status" value="1"/>
</dbReference>
<comment type="similarity">
    <text evidence="1">Belongs to the LysR transcriptional regulatory family.</text>
</comment>
<sequence>MDWDSYLRLRHVRCFLEIARAESISRAAERLNITQPAVSRTLKELEAMLGTPLFDRVGRGLRLNDAGRVFQSHAAAAMVELLRGRERLSRESDIAERLSVGALPTAATDLLPHAALAFRAEAPHVRLHVLTGPNWLLFNQLRDGTLDLVVGRMPEGEAGKGVTFEQLYVEDVVLLCRPGHPILSADRPERQITDHLLLTPPRGAVISATVSRYLASIGLPEMRGAIETVSLQVGRKIVQSSDALWFISRGVVAEELRLGTLASVNLASPLLAGPVGISVSRSAPLSVARSLFANCLRRAADGVLETT</sequence>
<dbReference type="RefSeq" id="WP_189681238.1">
    <property type="nucleotide sequence ID" value="NZ_BNCJ01000010.1"/>
</dbReference>
<dbReference type="GO" id="GO:0045893">
    <property type="term" value="P:positive regulation of DNA-templated transcription"/>
    <property type="evidence" value="ECO:0007669"/>
    <property type="project" value="InterPro"/>
</dbReference>
<dbReference type="NCBIfam" id="TIGR02424">
    <property type="entry name" value="TF_pcaQ"/>
    <property type="match status" value="1"/>
</dbReference>
<dbReference type="Gene3D" id="3.40.190.10">
    <property type="entry name" value="Periplasmic binding protein-like II"/>
    <property type="match status" value="2"/>
</dbReference>
<comment type="caution">
    <text evidence="6">The sequence shown here is derived from an EMBL/GenBank/DDBJ whole genome shotgun (WGS) entry which is preliminary data.</text>
</comment>
<gene>
    <name evidence="6" type="ORF">GCM10017056_33370</name>
</gene>